<evidence type="ECO:0000313" key="2">
    <source>
        <dbReference type="Proteomes" id="UP001419268"/>
    </source>
</evidence>
<organism evidence="1 2">
    <name type="scientific">Stephania cephalantha</name>
    <dbReference type="NCBI Taxonomy" id="152367"/>
    <lineage>
        <taxon>Eukaryota</taxon>
        <taxon>Viridiplantae</taxon>
        <taxon>Streptophyta</taxon>
        <taxon>Embryophyta</taxon>
        <taxon>Tracheophyta</taxon>
        <taxon>Spermatophyta</taxon>
        <taxon>Magnoliopsida</taxon>
        <taxon>Ranunculales</taxon>
        <taxon>Menispermaceae</taxon>
        <taxon>Menispermoideae</taxon>
        <taxon>Cissampelideae</taxon>
        <taxon>Stephania</taxon>
    </lineage>
</organism>
<dbReference type="AlphaFoldDB" id="A0AAP0E6C3"/>
<dbReference type="EMBL" id="JBBNAG010000013">
    <property type="protein sequence ID" value="KAK9083454.1"/>
    <property type="molecule type" value="Genomic_DNA"/>
</dbReference>
<accession>A0AAP0E6C3</accession>
<comment type="caution">
    <text evidence="1">The sequence shown here is derived from an EMBL/GenBank/DDBJ whole genome shotgun (WGS) entry which is preliminary data.</text>
</comment>
<gene>
    <name evidence="1" type="ORF">Scep_029925</name>
</gene>
<sequence>MLSGLRPFMQSMKRISDQASFPPINFIHSIVVLADTAAASPLRLLHRRFIYNAAISLERKPFFQRISGP</sequence>
<keyword evidence="2" id="KW-1185">Reference proteome</keyword>
<dbReference type="Proteomes" id="UP001419268">
    <property type="component" value="Unassembled WGS sequence"/>
</dbReference>
<proteinExistence type="predicted"/>
<protein>
    <submittedName>
        <fullName evidence="1">Uncharacterized protein</fullName>
    </submittedName>
</protein>
<name>A0AAP0E6C3_9MAGN</name>
<reference evidence="1 2" key="1">
    <citation type="submission" date="2024-01" db="EMBL/GenBank/DDBJ databases">
        <title>Genome assemblies of Stephania.</title>
        <authorList>
            <person name="Yang L."/>
        </authorList>
    </citation>
    <scope>NUCLEOTIDE SEQUENCE [LARGE SCALE GENOMIC DNA]</scope>
    <source>
        <strain evidence="1">JXDWG</strain>
        <tissue evidence="1">Leaf</tissue>
    </source>
</reference>
<evidence type="ECO:0000313" key="1">
    <source>
        <dbReference type="EMBL" id="KAK9083454.1"/>
    </source>
</evidence>